<dbReference type="PATRIC" id="fig|1321818.3.peg.947"/>
<evidence type="ECO:0000313" key="1">
    <source>
        <dbReference type="EMBL" id="ERH24695.1"/>
    </source>
</evidence>
<proteinExistence type="predicted"/>
<name>U1QA72_9ACTO</name>
<sequence>MCATGSAHHDTSQCADFGIDSVLLFGHCSSFQVVATRLNAAENGGS</sequence>
<dbReference type="EMBL" id="AWSE01000052">
    <property type="protein sequence ID" value="ERH24695.1"/>
    <property type="molecule type" value="Genomic_DNA"/>
</dbReference>
<gene>
    <name evidence="1" type="ORF">HMPREF1979_01121</name>
</gene>
<dbReference type="Proteomes" id="UP000016536">
    <property type="component" value="Unassembled WGS sequence"/>
</dbReference>
<organism evidence="1 2">
    <name type="scientific">Actinomyces johnsonii F0542</name>
    <dbReference type="NCBI Taxonomy" id="1321818"/>
    <lineage>
        <taxon>Bacteria</taxon>
        <taxon>Bacillati</taxon>
        <taxon>Actinomycetota</taxon>
        <taxon>Actinomycetes</taxon>
        <taxon>Actinomycetales</taxon>
        <taxon>Actinomycetaceae</taxon>
        <taxon>Actinomyces</taxon>
    </lineage>
</organism>
<comment type="caution">
    <text evidence="1">The sequence shown here is derived from an EMBL/GenBank/DDBJ whole genome shotgun (WGS) entry which is preliminary data.</text>
</comment>
<accession>U1QA72</accession>
<dbReference type="AlphaFoldDB" id="U1QA72"/>
<protein>
    <submittedName>
        <fullName evidence="1">Uncharacterized protein</fullName>
    </submittedName>
</protein>
<keyword evidence="2" id="KW-1185">Reference proteome</keyword>
<dbReference type="HOGENOM" id="CLU_3179169_0_0_11"/>
<evidence type="ECO:0000313" key="2">
    <source>
        <dbReference type="Proteomes" id="UP000016536"/>
    </source>
</evidence>
<reference evidence="1 2" key="1">
    <citation type="submission" date="2013-08" db="EMBL/GenBank/DDBJ databases">
        <authorList>
            <person name="Weinstock G."/>
            <person name="Sodergren E."/>
            <person name="Wylie T."/>
            <person name="Fulton L."/>
            <person name="Fulton R."/>
            <person name="Fronick C."/>
            <person name="O'Laughlin M."/>
            <person name="Godfrey J."/>
            <person name="Miner T."/>
            <person name="Herter B."/>
            <person name="Appelbaum E."/>
            <person name="Cordes M."/>
            <person name="Lek S."/>
            <person name="Wollam A."/>
            <person name="Pepin K.H."/>
            <person name="Palsikar V.B."/>
            <person name="Mitreva M."/>
            <person name="Wilson R.K."/>
        </authorList>
    </citation>
    <scope>NUCLEOTIDE SEQUENCE [LARGE SCALE GENOMIC DNA]</scope>
    <source>
        <strain evidence="1 2">F0542</strain>
    </source>
</reference>